<comment type="similarity">
    <text evidence="1">Belongs to the glycosyltransferase 2 family.</text>
</comment>
<organism evidence="6 7">
    <name type="scientific">Candidatus Danuiimicrobium aquiferis</name>
    <dbReference type="NCBI Taxonomy" id="1801832"/>
    <lineage>
        <taxon>Bacteria</taxon>
        <taxon>Pseudomonadati</taxon>
        <taxon>Candidatus Omnitrophota</taxon>
        <taxon>Candidatus Danuiimicrobium</taxon>
    </lineage>
</organism>
<reference evidence="6 7" key="1">
    <citation type="journal article" date="2016" name="Nat. Commun.">
        <title>Thousands of microbial genomes shed light on interconnected biogeochemical processes in an aquifer system.</title>
        <authorList>
            <person name="Anantharaman K."/>
            <person name="Brown C.T."/>
            <person name="Hug L.A."/>
            <person name="Sharon I."/>
            <person name="Castelle C.J."/>
            <person name="Probst A.J."/>
            <person name="Thomas B.C."/>
            <person name="Singh A."/>
            <person name="Wilkins M.J."/>
            <person name="Karaoz U."/>
            <person name="Brodie E.L."/>
            <person name="Williams K.H."/>
            <person name="Hubbard S.S."/>
            <person name="Banfield J.F."/>
        </authorList>
    </citation>
    <scope>NUCLEOTIDE SEQUENCE [LARGE SCALE GENOMIC DNA]</scope>
</reference>
<dbReference type="Proteomes" id="UP000178187">
    <property type="component" value="Unassembled WGS sequence"/>
</dbReference>
<evidence type="ECO:0000256" key="3">
    <source>
        <dbReference type="ARBA" id="ARBA00022679"/>
    </source>
</evidence>
<name>A0A1G1KRA6_9BACT</name>
<keyword evidence="4" id="KW-0472">Membrane</keyword>
<feature type="transmembrane region" description="Helical" evidence="4">
    <location>
        <begin position="6"/>
        <end position="27"/>
    </location>
</feature>
<accession>A0A1G1KRA6</accession>
<dbReference type="CDD" id="cd06439">
    <property type="entry name" value="CESA_like_1"/>
    <property type="match status" value="1"/>
</dbReference>
<comment type="caution">
    <text evidence="6">The sequence shown here is derived from an EMBL/GenBank/DDBJ whole genome shotgun (WGS) entry which is preliminary data.</text>
</comment>
<keyword evidence="3" id="KW-0808">Transferase</keyword>
<sequence>MFEIFFWFMIGLVFYVYAGYPLVLYVLSLVMKQKIDKSPIEPAVSVLISAYNEEKVIERRIENLLSLDYPQEKLEILIGSDGSKDRTNEIVAGFAGQNVHLLSSAGNSGKPSVLNKLAKIAKGDILVLTDSRQEFDAGAIRALVRNFNDPAVGCVSGELHFKQENLQQVGKGMGAYWRYEKFLRKKEAEIGSMLGATGAIYAVRKELFPDTPADVLVDDMYIPLSIIKRGYRAVFESDACAYDVPSERSDQEFTRKVRTLIGNYQIYGYFKQLFVPFLSPIALQLISHKLLRLFVPFLLIGILALNVFLLEQRFYLVLFLAQVLFYGLAWFESMYEKSGLKVNEQGEKVPRKSVGYIPYIFCILNYSAFVAFFRYIRGKYHIVWEKAYK</sequence>
<feature type="domain" description="Glycosyltransferase 2-like" evidence="5">
    <location>
        <begin position="45"/>
        <end position="208"/>
    </location>
</feature>
<dbReference type="SUPFAM" id="SSF53448">
    <property type="entry name" value="Nucleotide-diphospho-sugar transferases"/>
    <property type="match status" value="1"/>
</dbReference>
<keyword evidence="4" id="KW-0812">Transmembrane</keyword>
<evidence type="ECO:0000256" key="1">
    <source>
        <dbReference type="ARBA" id="ARBA00006739"/>
    </source>
</evidence>
<feature type="transmembrane region" description="Helical" evidence="4">
    <location>
        <begin position="356"/>
        <end position="376"/>
    </location>
</feature>
<evidence type="ECO:0000313" key="7">
    <source>
        <dbReference type="Proteomes" id="UP000178187"/>
    </source>
</evidence>
<proteinExistence type="inferred from homology"/>
<keyword evidence="2" id="KW-0328">Glycosyltransferase</keyword>
<dbReference type="AlphaFoldDB" id="A0A1G1KRA6"/>
<evidence type="ECO:0000256" key="2">
    <source>
        <dbReference type="ARBA" id="ARBA00022676"/>
    </source>
</evidence>
<gene>
    <name evidence="6" type="ORF">A3G33_10870</name>
</gene>
<protein>
    <recommendedName>
        <fullName evidence="5">Glycosyltransferase 2-like domain-containing protein</fullName>
    </recommendedName>
</protein>
<dbReference type="Pfam" id="PF00535">
    <property type="entry name" value="Glycos_transf_2"/>
    <property type="match status" value="1"/>
</dbReference>
<keyword evidence="4" id="KW-1133">Transmembrane helix</keyword>
<evidence type="ECO:0000259" key="5">
    <source>
        <dbReference type="Pfam" id="PF00535"/>
    </source>
</evidence>
<dbReference type="InterPro" id="IPR001173">
    <property type="entry name" value="Glyco_trans_2-like"/>
</dbReference>
<feature type="transmembrane region" description="Helical" evidence="4">
    <location>
        <begin position="290"/>
        <end position="309"/>
    </location>
</feature>
<dbReference type="PANTHER" id="PTHR43630">
    <property type="entry name" value="POLY-BETA-1,6-N-ACETYL-D-GLUCOSAMINE SYNTHASE"/>
    <property type="match status" value="1"/>
</dbReference>
<dbReference type="EMBL" id="MHFR01000063">
    <property type="protein sequence ID" value="OGW95471.1"/>
    <property type="molecule type" value="Genomic_DNA"/>
</dbReference>
<dbReference type="PANTHER" id="PTHR43630:SF1">
    <property type="entry name" value="POLY-BETA-1,6-N-ACETYL-D-GLUCOSAMINE SYNTHASE"/>
    <property type="match status" value="1"/>
</dbReference>
<feature type="transmembrane region" description="Helical" evidence="4">
    <location>
        <begin position="315"/>
        <end position="335"/>
    </location>
</feature>
<evidence type="ECO:0000313" key="6">
    <source>
        <dbReference type="EMBL" id="OGW95471.1"/>
    </source>
</evidence>
<evidence type="ECO:0000256" key="4">
    <source>
        <dbReference type="SAM" id="Phobius"/>
    </source>
</evidence>
<dbReference type="Gene3D" id="3.90.550.10">
    <property type="entry name" value="Spore Coat Polysaccharide Biosynthesis Protein SpsA, Chain A"/>
    <property type="match status" value="1"/>
</dbReference>
<dbReference type="InterPro" id="IPR029044">
    <property type="entry name" value="Nucleotide-diphossugar_trans"/>
</dbReference>
<dbReference type="GO" id="GO:0016757">
    <property type="term" value="F:glycosyltransferase activity"/>
    <property type="evidence" value="ECO:0007669"/>
    <property type="project" value="UniProtKB-KW"/>
</dbReference>